<evidence type="ECO:0000313" key="1">
    <source>
        <dbReference type="EMBL" id="PMD16109.1"/>
    </source>
</evidence>
<accession>A0A2J6PQ27</accession>
<gene>
    <name evidence="1" type="ORF">NA56DRAFT_649719</name>
</gene>
<dbReference type="EMBL" id="KZ613508">
    <property type="protein sequence ID" value="PMD16109.1"/>
    <property type="molecule type" value="Genomic_DNA"/>
</dbReference>
<sequence>MCLPKPQLNMLSNEGPLRILVTCYDTKGLPFPFLCTSPIFNSLLQNFYFNTLPPSTPENYPINSPKAHYLPTKSRPNNQIRETLPLLRIHIKFMNPIKPRRCPKTSIEVSNINTNALGIINTSSNRIWEYLTSLWQPHYLDVLRESRDNSPLANESAIAGGQ</sequence>
<protein>
    <submittedName>
        <fullName evidence="1">Uncharacterized protein</fullName>
    </submittedName>
</protein>
<name>A0A2J6PQ27_9HELO</name>
<evidence type="ECO:0000313" key="2">
    <source>
        <dbReference type="Proteomes" id="UP000235672"/>
    </source>
</evidence>
<organism evidence="1 2">
    <name type="scientific">Hyaloscypha hepaticicola</name>
    <dbReference type="NCBI Taxonomy" id="2082293"/>
    <lineage>
        <taxon>Eukaryota</taxon>
        <taxon>Fungi</taxon>
        <taxon>Dikarya</taxon>
        <taxon>Ascomycota</taxon>
        <taxon>Pezizomycotina</taxon>
        <taxon>Leotiomycetes</taxon>
        <taxon>Helotiales</taxon>
        <taxon>Hyaloscyphaceae</taxon>
        <taxon>Hyaloscypha</taxon>
    </lineage>
</organism>
<proteinExistence type="predicted"/>
<dbReference type="AlphaFoldDB" id="A0A2J6PQ27"/>
<keyword evidence="2" id="KW-1185">Reference proteome</keyword>
<dbReference type="Proteomes" id="UP000235672">
    <property type="component" value="Unassembled WGS sequence"/>
</dbReference>
<reference evidence="1 2" key="1">
    <citation type="submission" date="2016-05" db="EMBL/GenBank/DDBJ databases">
        <title>A degradative enzymes factory behind the ericoid mycorrhizal symbiosis.</title>
        <authorList>
            <consortium name="DOE Joint Genome Institute"/>
            <person name="Martino E."/>
            <person name="Morin E."/>
            <person name="Grelet G."/>
            <person name="Kuo A."/>
            <person name="Kohler A."/>
            <person name="Daghino S."/>
            <person name="Barry K."/>
            <person name="Choi C."/>
            <person name="Cichocki N."/>
            <person name="Clum A."/>
            <person name="Copeland A."/>
            <person name="Hainaut M."/>
            <person name="Haridas S."/>
            <person name="Labutti K."/>
            <person name="Lindquist E."/>
            <person name="Lipzen A."/>
            <person name="Khouja H.-R."/>
            <person name="Murat C."/>
            <person name="Ohm R."/>
            <person name="Olson A."/>
            <person name="Spatafora J."/>
            <person name="Veneault-Fourrey C."/>
            <person name="Henrissat B."/>
            <person name="Grigoriev I."/>
            <person name="Martin F."/>
            <person name="Perotto S."/>
        </authorList>
    </citation>
    <scope>NUCLEOTIDE SEQUENCE [LARGE SCALE GENOMIC DNA]</scope>
    <source>
        <strain evidence="1 2">UAMH 7357</strain>
    </source>
</reference>